<dbReference type="RefSeq" id="WP_199110477.1">
    <property type="nucleotide sequence ID" value="NZ_JAHWXQ010000003.1"/>
</dbReference>
<dbReference type="Proteomes" id="UP000774935">
    <property type="component" value="Unassembled WGS sequence"/>
</dbReference>
<dbReference type="EMBL" id="JAHWXQ010000003">
    <property type="protein sequence ID" value="MBW3365973.1"/>
    <property type="molecule type" value="Genomic_DNA"/>
</dbReference>
<evidence type="ECO:0000256" key="2">
    <source>
        <dbReference type="SAM" id="MobiDB-lite"/>
    </source>
</evidence>
<dbReference type="InterPro" id="IPR026444">
    <property type="entry name" value="Secre_tail"/>
</dbReference>
<comment type="caution">
    <text evidence="5">The sequence shown here is derived from an EMBL/GenBank/DDBJ whole genome shotgun (WGS) entry which is preliminary data.</text>
</comment>
<dbReference type="SUPFAM" id="SSF56988">
    <property type="entry name" value="Anthrax protective antigen"/>
    <property type="match status" value="3"/>
</dbReference>
<evidence type="ECO:0000256" key="3">
    <source>
        <dbReference type="SAM" id="SignalP"/>
    </source>
</evidence>
<protein>
    <submittedName>
        <fullName evidence="5">T9SS type A sorting domain-containing protein</fullName>
    </submittedName>
</protein>
<reference evidence="5 6" key="1">
    <citation type="submission" date="2021-07" db="EMBL/GenBank/DDBJ databases">
        <authorList>
            <person name="Kim M.K."/>
        </authorList>
    </citation>
    <scope>NUCLEOTIDE SEQUENCE [LARGE SCALE GENOMIC DNA]</scope>
    <source>
        <strain evidence="5 6">HLY7-15</strain>
    </source>
</reference>
<proteinExistence type="predicted"/>
<feature type="region of interest" description="Disordered" evidence="2">
    <location>
        <begin position="780"/>
        <end position="802"/>
    </location>
</feature>
<dbReference type="Pfam" id="PF18962">
    <property type="entry name" value="Por_Secre_tail"/>
    <property type="match status" value="1"/>
</dbReference>
<dbReference type="Pfam" id="PF07691">
    <property type="entry name" value="PA14"/>
    <property type="match status" value="3"/>
</dbReference>
<feature type="signal peptide" evidence="3">
    <location>
        <begin position="1"/>
        <end position="27"/>
    </location>
</feature>
<dbReference type="Gene3D" id="2.60.120.1560">
    <property type="match status" value="3"/>
</dbReference>
<feature type="compositionally biased region" description="Pro residues" evidence="2">
    <location>
        <begin position="597"/>
        <end position="611"/>
    </location>
</feature>
<evidence type="ECO:0000256" key="1">
    <source>
        <dbReference type="ARBA" id="ARBA00022729"/>
    </source>
</evidence>
<dbReference type="PANTHER" id="PTHR46769">
    <property type="entry name" value="POLYCYSTIC KIDNEY AND HEPATIC DISEASE 1 (AUTOSOMAL RECESSIVE)-LIKE 1"/>
    <property type="match status" value="1"/>
</dbReference>
<feature type="region of interest" description="Disordered" evidence="2">
    <location>
        <begin position="588"/>
        <end position="624"/>
    </location>
</feature>
<dbReference type="InterPro" id="IPR037524">
    <property type="entry name" value="PA14/GLEYA"/>
</dbReference>
<name>A0ABS6XEM1_9BACT</name>
<evidence type="ECO:0000259" key="4">
    <source>
        <dbReference type="PROSITE" id="PS51820"/>
    </source>
</evidence>
<sequence length="1066" mass="115135">MNPNTSYANKKASSVLLALLLTFIVSAFLPKTVQAQTYSGPLVITKGGTYTGNWQSTNSDVPAVDVRTSEPVVIINSNIRGAGYLIKSWYYAADITVKNTNGYGITPTPYSEYPKTRRFVSLNDFKNLVVENCYMESTAGIGVGDDYRGNGTASQTIKIRYNKVKNIDGRVHGGKVHSQFVQFNYRGSVPNVEVAWNQVINEPNKSLVEDNINIFNSRGTSSSPIKIHNNYIQGAYPVDATGSSYSGGGILTDSDGDLSRATAYIEGYENHLVNLGNYSMGIAGGNNIRYHHNRAINSATFDNGSRFSMYTSGFWSLDYYKMGTTFANSIDNNTVGVMAWGWPSDRRDISDMIGATQSSNTSISGVITKQHEIDEFNRWQQKLSSKGIVLGPNGSGATITSPEPAPAPAPAPSTETTAPAPSTGTITGTTTGTGKITHEYWANVHGSSTSVIPVSTTPAKKTELSLFETPSDVADNYGQRVRGYVTAPVTGNYTFWIASDDMADLYLSTSEDPARKVRIASVSEWTSPREWNKFGEQKSVAIKLEAGKRYYIEALHLEGGGGDNLAVGWMLPNGTQERPIPGKYLSPMGSTATIAPAPAPEPTPAPAPAPSEPIVTSPTTGTTTGTGKITHEFWTNVHGTSTSVIPVSTTPAKKTELSLFETPSNAGDNYGQRVRGYVTAPVSGNYTFWIASDDQAELYLSTSEDPAKKTRVASVSQWTSPREWTKFGEQKSVAIKLEAGKRYYIEALHIEGGGGDNLAVGWTLPNGTQERPIPGKYLSPMGSTATTTAPAPEPTPEPTPIVTTPTGKITREYWANVHGSSVSVIPVANTPTSKTELTLFESPSNVGDNYGQRIRGYVTAPVSGNYTFWIAADDMADLYLSTSEDPAKKVKIASATVYTDSRQWTKAASQKSVAINLEAGKRYYIEALHLEGGGGDNLAVGWTLPNGTQERPIPGKYLSPMGSLDAISVASVTTEDTQITFENTTAYPNPFTNMITLDFGNQQGVKLQKVVLLNQVGKVVYEQKALELTNNKLEINLDGININKGLYILRYTDSQGSTKSINLMKQ</sequence>
<feature type="compositionally biased region" description="Low complexity" evidence="2">
    <location>
        <begin position="412"/>
        <end position="430"/>
    </location>
</feature>
<keyword evidence="6" id="KW-1185">Reference proteome</keyword>
<feature type="domain" description="PA14" evidence="4">
    <location>
        <begin position="431"/>
        <end position="584"/>
    </location>
</feature>
<keyword evidence="1 3" id="KW-0732">Signal</keyword>
<dbReference type="InterPro" id="IPR011658">
    <property type="entry name" value="PA14_dom"/>
</dbReference>
<feature type="chain" id="PRO_5045168136" evidence="3">
    <location>
        <begin position="28"/>
        <end position="1066"/>
    </location>
</feature>
<accession>A0ABS6XEM1</accession>
<gene>
    <name evidence="5" type="ORF">KYK27_13005</name>
</gene>
<dbReference type="InterPro" id="IPR052387">
    <property type="entry name" value="Fibrocystin"/>
</dbReference>
<dbReference type="PROSITE" id="PS51820">
    <property type="entry name" value="PA14"/>
    <property type="match status" value="3"/>
</dbReference>
<dbReference type="PANTHER" id="PTHR46769:SF2">
    <property type="entry name" value="FIBROCYSTIN-L ISOFORM 2 PRECURSOR-RELATED"/>
    <property type="match status" value="1"/>
</dbReference>
<feature type="domain" description="PA14" evidence="4">
    <location>
        <begin position="624"/>
        <end position="777"/>
    </location>
</feature>
<evidence type="ECO:0000313" key="5">
    <source>
        <dbReference type="EMBL" id="MBW3365973.1"/>
    </source>
</evidence>
<organism evidence="5 6">
    <name type="scientific">Pontibacter populi</name>
    <dbReference type="NCBI Taxonomy" id="890055"/>
    <lineage>
        <taxon>Bacteria</taxon>
        <taxon>Pseudomonadati</taxon>
        <taxon>Bacteroidota</taxon>
        <taxon>Cytophagia</taxon>
        <taxon>Cytophagales</taxon>
        <taxon>Hymenobacteraceae</taxon>
        <taxon>Pontibacter</taxon>
    </lineage>
</organism>
<evidence type="ECO:0000313" key="6">
    <source>
        <dbReference type="Proteomes" id="UP000774935"/>
    </source>
</evidence>
<feature type="region of interest" description="Disordered" evidence="2">
    <location>
        <begin position="392"/>
        <end position="430"/>
    </location>
</feature>
<dbReference type="NCBIfam" id="TIGR04183">
    <property type="entry name" value="Por_Secre_tail"/>
    <property type="match status" value="1"/>
</dbReference>
<feature type="domain" description="PA14" evidence="4">
    <location>
        <begin position="804"/>
        <end position="957"/>
    </location>
</feature>
<dbReference type="SMART" id="SM00758">
    <property type="entry name" value="PA14"/>
    <property type="match status" value="3"/>
</dbReference>